<comment type="similarity">
    <text evidence="2">Belongs to the protein kinase superfamily. STE Ser/Thr protein kinase family. STE20 subfamily.</text>
</comment>
<evidence type="ECO:0000256" key="4">
    <source>
        <dbReference type="ARBA" id="ARBA00022527"/>
    </source>
</evidence>
<dbReference type="InterPro" id="IPR011009">
    <property type="entry name" value="Kinase-like_dom_sf"/>
</dbReference>
<dbReference type="PANTHER" id="PTHR45832:SF22">
    <property type="entry name" value="SERINE_THREONINE-PROTEIN KINASE SAMKA-RELATED"/>
    <property type="match status" value="1"/>
</dbReference>
<comment type="catalytic activity">
    <reaction evidence="10">
        <text>L-threonyl-[protein] + ATP = O-phospho-L-threonyl-[protein] + ADP + H(+)</text>
        <dbReference type="Rhea" id="RHEA:46608"/>
        <dbReference type="Rhea" id="RHEA-COMP:11060"/>
        <dbReference type="Rhea" id="RHEA-COMP:11605"/>
        <dbReference type="ChEBI" id="CHEBI:15378"/>
        <dbReference type="ChEBI" id="CHEBI:30013"/>
        <dbReference type="ChEBI" id="CHEBI:30616"/>
        <dbReference type="ChEBI" id="CHEBI:61977"/>
        <dbReference type="ChEBI" id="CHEBI:456216"/>
        <dbReference type="EC" id="2.7.11.1"/>
    </reaction>
</comment>
<feature type="compositionally biased region" description="Basic and acidic residues" evidence="13">
    <location>
        <begin position="220"/>
        <end position="238"/>
    </location>
</feature>
<feature type="compositionally biased region" description="Polar residues" evidence="13">
    <location>
        <begin position="144"/>
        <end position="177"/>
    </location>
</feature>
<dbReference type="PROSITE" id="PS50011">
    <property type="entry name" value="PROTEIN_KINASE_DOM"/>
    <property type="match status" value="1"/>
</dbReference>
<dbReference type="InterPro" id="IPR000719">
    <property type="entry name" value="Prot_kinase_dom"/>
</dbReference>
<keyword evidence="7" id="KW-0418">Kinase</keyword>
<feature type="compositionally biased region" description="Basic and acidic residues" evidence="13">
    <location>
        <begin position="52"/>
        <end position="65"/>
    </location>
</feature>
<evidence type="ECO:0000256" key="6">
    <source>
        <dbReference type="ARBA" id="ARBA00022741"/>
    </source>
</evidence>
<feature type="binding site" evidence="12">
    <location>
        <position position="374"/>
    </location>
    <ligand>
        <name>ATP</name>
        <dbReference type="ChEBI" id="CHEBI:30616"/>
    </ligand>
</feature>
<dbReference type="AlphaFoldDB" id="A0A151Z9I3"/>
<reference evidence="15 16" key="1">
    <citation type="submission" date="2015-12" db="EMBL/GenBank/DDBJ databases">
        <title>Dictyostelia acquired genes for synthesis and detection of signals that induce cell-type specialization by lateral gene transfer from prokaryotes.</title>
        <authorList>
            <person name="Gloeckner G."/>
            <person name="Schaap P."/>
        </authorList>
    </citation>
    <scope>NUCLEOTIDE SEQUENCE [LARGE SCALE GENOMIC DNA]</scope>
    <source>
        <strain evidence="15 16">TK</strain>
    </source>
</reference>
<keyword evidence="5" id="KW-0808">Transferase</keyword>
<keyword evidence="9" id="KW-0460">Magnesium</keyword>
<sequence>MKNIFKKWFQNEAGQQTDSNGEVVTAKDDHEKPGEQGNESHSNNNEQQQQSPKDEQQQPSIRRETNPPPHTPTTVVVEEIKPDTSSVEHQQQPTSNTNTPSSPITTTNTVDNNKTQSSSKDEENNKTTEPSTIETNQEQQQNTKAPNSSTVNLGETLTNTQVQTKDHSNSQSRGGVTSSPSSHSLQSASTPNTPPPPPPQPKEKESLGILGKLKLKLKGGSKEKETVSDKKSLSHKNDGAQVVPHHVPLHQQEEKVEREVIYIKSIEELPDDCQKLMKASGIPEEKFRANLQTLLYVLHFRTGKILKLHEEIPREPRKKFTSDRFSDGETLLEHLDPHVLKKIYKDTDQVGKGGFGTVYFAKSTRDKKTVAIKKMPHQTKRQITQNLREVSILSKCNHPNIVKLITCHIDKEQNLWLVMEFMEGGTFEEAAKAWRFNENNLAYVARELLKGLQYLHENGMVHRDLKSANIMMSVEGKVKLIDFGLCEDVSTGSPCHMVGSPFWMPPEMILQKPHSTPVDIWSFAISLLEMANQRPPMMESAVKAMFTVATEGATGFDHPELWSDVFKDFLSLCLKMEPSERATAVELLQHPFIKKADTRDNMENILKKIFLTNSLMNSGF</sequence>
<dbReference type="PROSITE" id="PS00108">
    <property type="entry name" value="PROTEIN_KINASE_ST"/>
    <property type="match status" value="1"/>
</dbReference>
<evidence type="ECO:0000313" key="15">
    <source>
        <dbReference type="EMBL" id="KYQ90593.1"/>
    </source>
</evidence>
<comment type="caution">
    <text evidence="15">The sequence shown here is derived from an EMBL/GenBank/DDBJ whole genome shotgun (WGS) entry which is preliminary data.</text>
</comment>
<keyword evidence="8 12" id="KW-0067">ATP-binding</keyword>
<keyword evidence="16" id="KW-1185">Reference proteome</keyword>
<dbReference type="STRING" id="361077.A0A151Z9I3"/>
<dbReference type="SMART" id="SM00220">
    <property type="entry name" value="S_TKc"/>
    <property type="match status" value="1"/>
</dbReference>
<dbReference type="InParanoid" id="A0A151Z9I3"/>
<organism evidence="15 16">
    <name type="scientific">Tieghemostelium lacteum</name>
    <name type="common">Slime mold</name>
    <name type="synonym">Dictyostelium lacteum</name>
    <dbReference type="NCBI Taxonomy" id="361077"/>
    <lineage>
        <taxon>Eukaryota</taxon>
        <taxon>Amoebozoa</taxon>
        <taxon>Evosea</taxon>
        <taxon>Eumycetozoa</taxon>
        <taxon>Dictyostelia</taxon>
        <taxon>Dictyosteliales</taxon>
        <taxon>Raperosteliaceae</taxon>
        <taxon>Tieghemostelium</taxon>
    </lineage>
</organism>
<dbReference type="FunCoup" id="A0A151Z9I3">
    <property type="interactions" value="487"/>
</dbReference>
<dbReference type="EMBL" id="LODT01000037">
    <property type="protein sequence ID" value="KYQ90593.1"/>
    <property type="molecule type" value="Genomic_DNA"/>
</dbReference>
<dbReference type="SUPFAM" id="SSF56112">
    <property type="entry name" value="Protein kinase-like (PK-like)"/>
    <property type="match status" value="1"/>
</dbReference>
<dbReference type="InterPro" id="IPR017441">
    <property type="entry name" value="Protein_kinase_ATP_BS"/>
</dbReference>
<evidence type="ECO:0000256" key="13">
    <source>
        <dbReference type="SAM" id="MobiDB-lite"/>
    </source>
</evidence>
<evidence type="ECO:0000256" key="8">
    <source>
        <dbReference type="ARBA" id="ARBA00022840"/>
    </source>
</evidence>
<comment type="cofactor">
    <cofactor evidence="1">
        <name>Mg(2+)</name>
        <dbReference type="ChEBI" id="CHEBI:18420"/>
    </cofactor>
</comment>
<protein>
    <recommendedName>
        <fullName evidence="3">non-specific serine/threonine protein kinase</fullName>
        <ecNumber evidence="3">2.7.11.1</ecNumber>
    </recommendedName>
</protein>
<evidence type="ECO:0000313" key="16">
    <source>
        <dbReference type="Proteomes" id="UP000076078"/>
    </source>
</evidence>
<keyword evidence="6 12" id="KW-0547">Nucleotide-binding</keyword>
<comment type="catalytic activity">
    <reaction evidence="11">
        <text>L-seryl-[protein] + ATP = O-phospho-L-seryl-[protein] + ADP + H(+)</text>
        <dbReference type="Rhea" id="RHEA:17989"/>
        <dbReference type="Rhea" id="RHEA-COMP:9863"/>
        <dbReference type="Rhea" id="RHEA-COMP:11604"/>
        <dbReference type="ChEBI" id="CHEBI:15378"/>
        <dbReference type="ChEBI" id="CHEBI:29999"/>
        <dbReference type="ChEBI" id="CHEBI:30616"/>
        <dbReference type="ChEBI" id="CHEBI:83421"/>
        <dbReference type="ChEBI" id="CHEBI:456216"/>
        <dbReference type="EC" id="2.7.11.1"/>
    </reaction>
</comment>
<feature type="domain" description="Protein kinase" evidence="14">
    <location>
        <begin position="344"/>
        <end position="593"/>
    </location>
</feature>
<dbReference type="FunFam" id="1.10.510.10:FF:001158">
    <property type="entry name" value="Probable serine/threonine-protein kinase mkcE"/>
    <property type="match status" value="1"/>
</dbReference>
<dbReference type="Gene3D" id="1.10.510.10">
    <property type="entry name" value="Transferase(Phosphotransferase) domain 1"/>
    <property type="match status" value="1"/>
</dbReference>
<gene>
    <name evidence="15" type="ORF">DLAC_09221</name>
</gene>
<evidence type="ECO:0000256" key="2">
    <source>
        <dbReference type="ARBA" id="ARBA00008874"/>
    </source>
</evidence>
<feature type="compositionally biased region" description="Low complexity" evidence="13">
    <location>
        <begin position="134"/>
        <end position="143"/>
    </location>
</feature>
<evidence type="ECO:0000256" key="12">
    <source>
        <dbReference type="PROSITE-ProRule" id="PRU10141"/>
    </source>
</evidence>
<dbReference type="CDD" id="cd05122">
    <property type="entry name" value="PKc_STE"/>
    <property type="match status" value="1"/>
</dbReference>
<evidence type="ECO:0000256" key="7">
    <source>
        <dbReference type="ARBA" id="ARBA00022777"/>
    </source>
</evidence>
<evidence type="ECO:0000256" key="9">
    <source>
        <dbReference type="ARBA" id="ARBA00022842"/>
    </source>
</evidence>
<dbReference type="InterPro" id="IPR008271">
    <property type="entry name" value="Ser/Thr_kinase_AS"/>
</dbReference>
<accession>A0A151Z9I3</accession>
<evidence type="ECO:0000256" key="11">
    <source>
        <dbReference type="ARBA" id="ARBA00048679"/>
    </source>
</evidence>
<feature type="compositionally biased region" description="Basic and acidic residues" evidence="13">
    <location>
        <begin position="25"/>
        <end position="34"/>
    </location>
</feature>
<name>A0A151Z9I3_TIELA</name>
<dbReference type="OrthoDB" id="275301at2759"/>
<dbReference type="GO" id="GO:0005524">
    <property type="term" value="F:ATP binding"/>
    <property type="evidence" value="ECO:0007669"/>
    <property type="project" value="UniProtKB-UniRule"/>
</dbReference>
<evidence type="ECO:0000256" key="3">
    <source>
        <dbReference type="ARBA" id="ARBA00012513"/>
    </source>
</evidence>
<proteinExistence type="inferred from homology"/>
<feature type="region of interest" description="Disordered" evidence="13">
    <location>
        <begin position="1"/>
        <end position="238"/>
    </location>
</feature>
<dbReference type="EC" id="2.7.11.1" evidence="3"/>
<evidence type="ECO:0000256" key="10">
    <source>
        <dbReference type="ARBA" id="ARBA00047899"/>
    </source>
</evidence>
<feature type="compositionally biased region" description="Low complexity" evidence="13">
    <location>
        <begin position="178"/>
        <end position="191"/>
    </location>
</feature>
<dbReference type="InterPro" id="IPR051931">
    <property type="entry name" value="PAK3-like"/>
</dbReference>
<feature type="compositionally biased region" description="Low complexity" evidence="13">
    <location>
        <begin position="35"/>
        <end position="51"/>
    </location>
</feature>
<dbReference type="PROSITE" id="PS00107">
    <property type="entry name" value="PROTEIN_KINASE_ATP"/>
    <property type="match status" value="1"/>
</dbReference>
<dbReference type="Proteomes" id="UP000076078">
    <property type="component" value="Unassembled WGS sequence"/>
</dbReference>
<feature type="compositionally biased region" description="Polar residues" evidence="13">
    <location>
        <begin position="12"/>
        <end position="22"/>
    </location>
</feature>
<keyword evidence="4" id="KW-0723">Serine/threonine-protein kinase</keyword>
<evidence type="ECO:0000256" key="5">
    <source>
        <dbReference type="ARBA" id="ARBA00022679"/>
    </source>
</evidence>
<dbReference type="Pfam" id="PF00069">
    <property type="entry name" value="Pkinase"/>
    <property type="match status" value="1"/>
</dbReference>
<evidence type="ECO:0000256" key="1">
    <source>
        <dbReference type="ARBA" id="ARBA00001946"/>
    </source>
</evidence>
<dbReference type="GO" id="GO:0004674">
    <property type="term" value="F:protein serine/threonine kinase activity"/>
    <property type="evidence" value="ECO:0007669"/>
    <property type="project" value="UniProtKB-KW"/>
</dbReference>
<dbReference type="PANTHER" id="PTHR45832">
    <property type="entry name" value="SERINE/THREONINE-PROTEIN KINASE SAMKA-RELATED-RELATED"/>
    <property type="match status" value="1"/>
</dbReference>
<feature type="compositionally biased region" description="Low complexity" evidence="13">
    <location>
        <begin position="90"/>
        <end position="109"/>
    </location>
</feature>
<evidence type="ECO:0000259" key="14">
    <source>
        <dbReference type="PROSITE" id="PS50011"/>
    </source>
</evidence>